<keyword evidence="5" id="KW-0732">Signal</keyword>
<feature type="region of interest" description="Disordered" evidence="4">
    <location>
        <begin position="258"/>
        <end position="286"/>
    </location>
</feature>
<dbReference type="InterPro" id="IPR006311">
    <property type="entry name" value="TAT_signal"/>
</dbReference>
<evidence type="ECO:0000313" key="8">
    <source>
        <dbReference type="Proteomes" id="UP001206483"/>
    </source>
</evidence>
<evidence type="ECO:0000259" key="6">
    <source>
        <dbReference type="PROSITE" id="PS51695"/>
    </source>
</evidence>
<keyword evidence="8" id="KW-1185">Reference proteome</keyword>
<dbReference type="InterPro" id="IPR023828">
    <property type="entry name" value="Peptidase_S8_Ser-AS"/>
</dbReference>
<evidence type="ECO:0000256" key="3">
    <source>
        <dbReference type="ARBA" id="ARBA00022825"/>
    </source>
</evidence>
<evidence type="ECO:0000256" key="4">
    <source>
        <dbReference type="SAM" id="MobiDB-lite"/>
    </source>
</evidence>
<organism evidence="7 8">
    <name type="scientific">Kitasatospora paracochleata</name>
    <dbReference type="NCBI Taxonomy" id="58354"/>
    <lineage>
        <taxon>Bacteria</taxon>
        <taxon>Bacillati</taxon>
        <taxon>Actinomycetota</taxon>
        <taxon>Actinomycetes</taxon>
        <taxon>Kitasatosporales</taxon>
        <taxon>Streptomycetaceae</taxon>
        <taxon>Kitasatospora</taxon>
    </lineage>
</organism>
<feature type="domain" description="Peptidase S53" evidence="6">
    <location>
        <begin position="69"/>
        <end position="499"/>
    </location>
</feature>
<dbReference type="GO" id="GO:0006508">
    <property type="term" value="P:proteolysis"/>
    <property type="evidence" value="ECO:0007669"/>
    <property type="project" value="UniProtKB-KW"/>
</dbReference>
<comment type="caution">
    <text evidence="7">The sequence shown here is derived from an EMBL/GenBank/DDBJ whole genome shotgun (WGS) entry which is preliminary data.</text>
</comment>
<dbReference type="PROSITE" id="PS51695">
    <property type="entry name" value="SEDOLISIN"/>
    <property type="match status" value="1"/>
</dbReference>
<dbReference type="InterPro" id="IPR030400">
    <property type="entry name" value="Sedolisin_dom"/>
</dbReference>
<keyword evidence="1 7" id="KW-0645">Protease</keyword>
<evidence type="ECO:0000256" key="2">
    <source>
        <dbReference type="ARBA" id="ARBA00022801"/>
    </source>
</evidence>
<dbReference type="PROSITE" id="PS00138">
    <property type="entry name" value="SUBTILASE_SER"/>
    <property type="match status" value="1"/>
</dbReference>
<dbReference type="RefSeq" id="WP_253797724.1">
    <property type="nucleotide sequence ID" value="NZ_BAAAUB010000112.1"/>
</dbReference>
<proteinExistence type="predicted"/>
<evidence type="ECO:0000313" key="7">
    <source>
        <dbReference type="EMBL" id="MCP2309966.1"/>
    </source>
</evidence>
<dbReference type="PANTHER" id="PTHR14218:SF15">
    <property type="entry name" value="TRIPEPTIDYL-PEPTIDASE 1"/>
    <property type="match status" value="1"/>
</dbReference>
<sequence length="503" mass="50770">MKAPIVRRLLLAGVSTLALAATGVLASPTGRANATSYPLLRPTVAEYAQVSTGETPPSQAQCAAAGRRCFAPQAVRAAYNLGPLYAGGFDGSGQTIAIVDAYGSDTMAHDLHVFDQAFGLQPMCGEEGVTCAPGLPTFSELHVQGSPDTKAPPEKAKSPGQEDKSAWALEVALDVETAHAIAPKANILLVSTPTAETLGVQGFPQMMNAEQYVVDHHLATVISQSFASAEGAFGSAQSIENLRHAYKSAAAGGVTVLGSSGDDGSMGSKKTPVGGKGGTTLPDPAVEWPASDPLVTGVGGTYLCTDPNATSGRTADSASQPAKCQANPGAAEVGWTFSGGGFSQVFDRPAYQSQLPAGSTPIGTKRGVPDIALQASSGTGALVYVSLPRDGQGGLDCGGTPCSAGWYDIGGTSLACPEWAGLVAIADQINGGGLGPINPALYRLAADPASYAADFYDITLGNNTADPSVPGYPATTGWDPVTGLGTPNAAKLLPDLVAAAHAG</sequence>
<dbReference type="GO" id="GO:0008233">
    <property type="term" value="F:peptidase activity"/>
    <property type="evidence" value="ECO:0007669"/>
    <property type="project" value="UniProtKB-KW"/>
</dbReference>
<evidence type="ECO:0000256" key="1">
    <source>
        <dbReference type="ARBA" id="ARBA00022670"/>
    </source>
</evidence>
<keyword evidence="2" id="KW-0378">Hydrolase</keyword>
<accession>A0ABT1IXT6</accession>
<reference evidence="7 8" key="1">
    <citation type="submission" date="2022-06" db="EMBL/GenBank/DDBJ databases">
        <title>Sequencing the genomes of 1000 actinobacteria strains.</title>
        <authorList>
            <person name="Klenk H.-P."/>
        </authorList>
    </citation>
    <scope>NUCLEOTIDE SEQUENCE [LARGE SCALE GENOMIC DNA]</scope>
    <source>
        <strain evidence="7 8">DSM 41656</strain>
    </source>
</reference>
<protein>
    <submittedName>
        <fullName evidence="7">Subtilase family serine protease</fullName>
    </submittedName>
</protein>
<dbReference type="InterPro" id="IPR036852">
    <property type="entry name" value="Peptidase_S8/S53_dom_sf"/>
</dbReference>
<dbReference type="CDD" id="cd04056">
    <property type="entry name" value="Peptidases_S53"/>
    <property type="match status" value="1"/>
</dbReference>
<feature type="chain" id="PRO_5045446184" evidence="5">
    <location>
        <begin position="21"/>
        <end position="503"/>
    </location>
</feature>
<dbReference type="Proteomes" id="UP001206483">
    <property type="component" value="Unassembled WGS sequence"/>
</dbReference>
<evidence type="ECO:0000256" key="5">
    <source>
        <dbReference type="SAM" id="SignalP"/>
    </source>
</evidence>
<dbReference type="Gene3D" id="3.40.50.200">
    <property type="entry name" value="Peptidase S8/S53 domain"/>
    <property type="match status" value="1"/>
</dbReference>
<dbReference type="EMBL" id="JAMZDX010000003">
    <property type="protein sequence ID" value="MCP2309966.1"/>
    <property type="molecule type" value="Genomic_DNA"/>
</dbReference>
<dbReference type="PROSITE" id="PS51318">
    <property type="entry name" value="TAT"/>
    <property type="match status" value="1"/>
</dbReference>
<feature type="signal peptide" evidence="5">
    <location>
        <begin position="1"/>
        <end position="20"/>
    </location>
</feature>
<feature type="compositionally biased region" description="Basic and acidic residues" evidence="4">
    <location>
        <begin position="151"/>
        <end position="163"/>
    </location>
</feature>
<dbReference type="SUPFAM" id="SSF52743">
    <property type="entry name" value="Subtilisin-like"/>
    <property type="match status" value="1"/>
</dbReference>
<gene>
    <name evidence="7" type="ORF">FHR36_003099</name>
</gene>
<keyword evidence="3" id="KW-0720">Serine protease</keyword>
<dbReference type="PANTHER" id="PTHR14218">
    <property type="entry name" value="PROTEASE S8 TRIPEPTIDYL PEPTIDASE I CLN2"/>
    <property type="match status" value="1"/>
</dbReference>
<feature type="compositionally biased region" description="Low complexity" evidence="4">
    <location>
        <begin position="258"/>
        <end position="273"/>
    </location>
</feature>
<dbReference type="InterPro" id="IPR050819">
    <property type="entry name" value="Tripeptidyl-peptidase_I"/>
</dbReference>
<name>A0ABT1IXT6_9ACTN</name>
<feature type="region of interest" description="Disordered" evidence="4">
    <location>
        <begin position="140"/>
        <end position="163"/>
    </location>
</feature>